<evidence type="ECO:0000313" key="5">
    <source>
        <dbReference type="Proteomes" id="UP001652740"/>
    </source>
</evidence>
<dbReference type="SUPFAM" id="SSF56317">
    <property type="entry name" value="Carbon-nitrogen hydrolase"/>
    <property type="match status" value="2"/>
</dbReference>
<keyword evidence="5" id="KW-1185">Reference proteome</keyword>
<comment type="similarity">
    <text evidence="1">Belongs to the carbon-nitrogen hydrolase superfamily. BTD/VNN family.</text>
</comment>
<feature type="domain" description="CN hydrolase" evidence="4">
    <location>
        <begin position="510"/>
        <end position="770"/>
    </location>
</feature>
<evidence type="ECO:0000256" key="1">
    <source>
        <dbReference type="ARBA" id="ARBA00008225"/>
    </source>
</evidence>
<dbReference type="InterPro" id="IPR003010">
    <property type="entry name" value="C-N_Hydrolase"/>
</dbReference>
<evidence type="ECO:0000256" key="3">
    <source>
        <dbReference type="SAM" id="SignalP"/>
    </source>
</evidence>
<dbReference type="InterPro" id="IPR043957">
    <property type="entry name" value="Vanin_C"/>
</dbReference>
<dbReference type="InParanoid" id="A0A6J1WKI8"/>
<evidence type="ECO:0000259" key="4">
    <source>
        <dbReference type="PROSITE" id="PS50263"/>
    </source>
</evidence>
<dbReference type="Pfam" id="PF00795">
    <property type="entry name" value="CN_hydrolase"/>
    <property type="match status" value="2"/>
</dbReference>
<feature type="chain" id="PRO_5047079197" evidence="3">
    <location>
        <begin position="19"/>
        <end position="1004"/>
    </location>
</feature>
<dbReference type="KEGG" id="gmw:113515229"/>
<dbReference type="GeneID" id="113515229"/>
<dbReference type="AlphaFoldDB" id="A0A6J1WKI8"/>
<keyword evidence="3" id="KW-0732">Signal</keyword>
<gene>
    <name evidence="6" type="primary">LOC113515229</name>
</gene>
<keyword evidence="2" id="KW-0378">Hydrolase</keyword>
<dbReference type="PANTHER" id="PTHR10609">
    <property type="entry name" value="BIOTINIDASE-RELATED"/>
    <property type="match status" value="1"/>
</dbReference>
<dbReference type="PANTHER" id="PTHR10609:SF14">
    <property type="entry name" value="BIOTINIDASE"/>
    <property type="match status" value="1"/>
</dbReference>
<dbReference type="Pfam" id="PF19018">
    <property type="entry name" value="Vanin_C"/>
    <property type="match status" value="2"/>
</dbReference>
<feature type="signal peptide" evidence="3">
    <location>
        <begin position="1"/>
        <end position="18"/>
    </location>
</feature>
<sequence>MSRVIFILLTCILKLSLQRSFPEDDSYVAAVVEYQPSLTSSSALRDYVDFIEQAAEQNADIVVFPEMTLTRGSYSTVPIKDTLLEYPIPALNPELYDEFLVQISNASRVNSVYVVINVQERMDCRTVTEELCPEAKVYFFNTNVVFNRDGAVIDRYRKINLFGEASRTPALNPDLGVFKTDFGVTFGHHICFDLMFQVPAIQVIEKNNITDVIFTTMWFSEMPYLTAVEIQSAYAYSMNINFLASGANNPRVGSAGSGIYSGKAGALVSTMPGVSTRRVLVARVPKIPGQVQVTEQYPGPIYNNPTEQDSLYLKTDRSIRSHVTRELTEGFQQFTLTNNEVSCTFSVRLNQRYGTQQYKYRASAFDGVRTFDGVATGGNRVCSVIACTGDTIDTCGTRFRVYNENTTAVFEELTIIATVPTPVIDQQLQTHDSAFFPLSLDVSIMPLKANEFSYNEDVYENITVYTLTLKNSNAQLYSFAVWGRVFATDGEVQTPPLEPDQAPESESDSYVAAVLEYQGPNSSGNSLADYIRYIEEAADQNADIIVFPELTLTRNNEAVTIPTYDLLKQYPIPALNPELYDNILVSISNASRVNSIYVVINVQEILNCTATTEELCPEKKVYLFNTNVVFDRNGTVIDRYRKINLFGENSRTPALAPDLGIFDTDFGVRFGHYICFDIQFQIPAIQVVEKYNLTDVIFTTMWYSELPYLTAVQIQEAYAYSMNVNFLASGANNVRVGSAGSGIFSGKAGALVSTMPGKPTSRLLIARVPKIPGHVTTTPPGPIYDNPADHDSLFLLTDPSLPAHNTRELTPGSHEFTLVNKEVSCKFIVTLNQREGDKHYKYRATAFDGVRTFSGITTGGTRICSVIACTGDTKDTCGIRFPEYTENSTAIFEELTIIATVPTPVLDQNLQARDSAFFPISLDVSIMPLEVKDFTFNEDTQGDVTVYSLTLKRTNAQLYAFAVWGRVFATDKQDASPPIPDSSPKHLLNILLLIPTVLLLHITK</sequence>
<evidence type="ECO:0000256" key="2">
    <source>
        <dbReference type="ARBA" id="ARBA00022801"/>
    </source>
</evidence>
<dbReference type="Gene3D" id="3.60.110.10">
    <property type="entry name" value="Carbon-nitrogen hydrolase"/>
    <property type="match status" value="2"/>
</dbReference>
<dbReference type="RefSeq" id="XP_026755190.2">
    <property type="nucleotide sequence ID" value="XM_026899389.3"/>
</dbReference>
<reference evidence="6" key="1">
    <citation type="submission" date="2025-08" db="UniProtKB">
        <authorList>
            <consortium name="RefSeq"/>
        </authorList>
    </citation>
    <scope>IDENTIFICATION</scope>
    <source>
        <tissue evidence="6">Whole larvae</tissue>
    </source>
</reference>
<proteinExistence type="inferred from homology"/>
<feature type="domain" description="CN hydrolase" evidence="4">
    <location>
        <begin position="27"/>
        <end position="286"/>
    </location>
</feature>
<evidence type="ECO:0000313" key="6">
    <source>
        <dbReference type="RefSeq" id="XP_026755190.2"/>
    </source>
</evidence>
<dbReference type="PROSITE" id="PS50263">
    <property type="entry name" value="CN_HYDROLASE"/>
    <property type="match status" value="2"/>
</dbReference>
<dbReference type="FunCoup" id="A0A6J1WKI8">
    <property type="interactions" value="21"/>
</dbReference>
<dbReference type="Proteomes" id="UP001652740">
    <property type="component" value="Unplaced"/>
</dbReference>
<dbReference type="InterPro" id="IPR040154">
    <property type="entry name" value="Biotinidase/VNN"/>
</dbReference>
<accession>A0A6J1WKI8</accession>
<dbReference type="GO" id="GO:0016787">
    <property type="term" value="F:hydrolase activity"/>
    <property type="evidence" value="ECO:0007669"/>
    <property type="project" value="UniProtKB-KW"/>
</dbReference>
<protein>
    <submittedName>
        <fullName evidence="6">Uncharacterized protein LOC113515229</fullName>
    </submittedName>
</protein>
<dbReference type="InterPro" id="IPR036526">
    <property type="entry name" value="C-N_Hydrolase_sf"/>
</dbReference>
<organism evidence="5 6">
    <name type="scientific">Galleria mellonella</name>
    <name type="common">Greater wax moth</name>
    <dbReference type="NCBI Taxonomy" id="7137"/>
    <lineage>
        <taxon>Eukaryota</taxon>
        <taxon>Metazoa</taxon>
        <taxon>Ecdysozoa</taxon>
        <taxon>Arthropoda</taxon>
        <taxon>Hexapoda</taxon>
        <taxon>Insecta</taxon>
        <taxon>Pterygota</taxon>
        <taxon>Neoptera</taxon>
        <taxon>Endopterygota</taxon>
        <taxon>Lepidoptera</taxon>
        <taxon>Glossata</taxon>
        <taxon>Ditrysia</taxon>
        <taxon>Pyraloidea</taxon>
        <taxon>Pyralidae</taxon>
        <taxon>Galleriinae</taxon>
        <taxon>Galleria</taxon>
    </lineage>
</organism>
<name>A0A6J1WKI8_GALME</name>